<keyword evidence="2" id="KW-0808">Transferase</keyword>
<accession>A0A3B0WDK4</accession>
<keyword evidence="2" id="KW-0012">Acyltransferase</keyword>
<protein>
    <submittedName>
        <fullName evidence="2">Malonyl CoA-acyl carrier protein transacylase</fullName>
        <ecNumber evidence="2">2.3.1.39</ecNumber>
    </submittedName>
</protein>
<name>A0A3B0WDK4_9ZZZZ</name>
<dbReference type="GO" id="GO:0004314">
    <property type="term" value="F:[acyl-carrier-protein] S-malonyltransferase activity"/>
    <property type="evidence" value="ECO:0007669"/>
    <property type="project" value="UniProtKB-EC"/>
</dbReference>
<feature type="transmembrane region" description="Helical" evidence="1">
    <location>
        <begin position="78"/>
        <end position="96"/>
    </location>
</feature>
<evidence type="ECO:0000256" key="1">
    <source>
        <dbReference type="SAM" id="Phobius"/>
    </source>
</evidence>
<organism evidence="2">
    <name type="scientific">hydrothermal vent metagenome</name>
    <dbReference type="NCBI Taxonomy" id="652676"/>
    <lineage>
        <taxon>unclassified sequences</taxon>
        <taxon>metagenomes</taxon>
        <taxon>ecological metagenomes</taxon>
    </lineage>
</organism>
<evidence type="ECO:0000313" key="2">
    <source>
        <dbReference type="EMBL" id="VAW54088.1"/>
    </source>
</evidence>
<dbReference type="EMBL" id="UOFD01000071">
    <property type="protein sequence ID" value="VAW54088.1"/>
    <property type="molecule type" value="Genomic_DNA"/>
</dbReference>
<keyword evidence="1" id="KW-0812">Transmembrane</keyword>
<feature type="transmembrane region" description="Helical" evidence="1">
    <location>
        <begin position="38"/>
        <end position="58"/>
    </location>
</feature>
<gene>
    <name evidence="2" type="ORF">MNBD_GAMMA06-7</name>
</gene>
<keyword evidence="1" id="KW-0472">Membrane</keyword>
<dbReference type="InterPro" id="IPR007272">
    <property type="entry name" value="Sulf_transp_TsuA/YedE"/>
</dbReference>
<keyword evidence="1" id="KW-1133">Transmembrane helix</keyword>
<proteinExistence type="predicted"/>
<dbReference type="EC" id="2.3.1.39" evidence="2"/>
<dbReference type="AlphaFoldDB" id="A0A3B0WDK4"/>
<reference evidence="2" key="1">
    <citation type="submission" date="2018-06" db="EMBL/GenBank/DDBJ databases">
        <authorList>
            <person name="Zhirakovskaya E."/>
        </authorList>
    </citation>
    <scope>NUCLEOTIDE SEQUENCE</scope>
</reference>
<dbReference type="Pfam" id="PF04143">
    <property type="entry name" value="Sulf_transp"/>
    <property type="match status" value="1"/>
</dbReference>
<sequence length="135" mass="14759">MKNYYIHGAFGLLVGMAMSFIGFSDFSEIHKMFTLSDFRLIFTFMGAVSLLAIGFFIVDRENKIPRQKYHQGIIPGSILFGAGWAVTGSCPIISMIQLGEGKMAAVLVIFGVFFGTWAFRRVAAGLTLDTGVCGE</sequence>
<feature type="transmembrane region" description="Helical" evidence="1">
    <location>
        <begin position="6"/>
        <end position="26"/>
    </location>
</feature>
<feature type="transmembrane region" description="Helical" evidence="1">
    <location>
        <begin position="103"/>
        <end position="119"/>
    </location>
</feature>